<gene>
    <name evidence="2" type="ORF">CTEN210_18070</name>
</gene>
<feature type="region of interest" description="Disordered" evidence="1">
    <location>
        <begin position="311"/>
        <end position="358"/>
    </location>
</feature>
<comment type="caution">
    <text evidence="2">The sequence shown here is derived from an EMBL/GenBank/DDBJ whole genome shotgun (WGS) entry which is preliminary data.</text>
</comment>
<protein>
    <submittedName>
        <fullName evidence="2">Uncharacterized protein</fullName>
    </submittedName>
</protein>
<proteinExistence type="predicted"/>
<evidence type="ECO:0000313" key="3">
    <source>
        <dbReference type="Proteomes" id="UP001054902"/>
    </source>
</evidence>
<dbReference type="Proteomes" id="UP001054902">
    <property type="component" value="Unassembled WGS sequence"/>
</dbReference>
<keyword evidence="3" id="KW-1185">Reference proteome</keyword>
<organism evidence="2 3">
    <name type="scientific">Chaetoceros tenuissimus</name>
    <dbReference type="NCBI Taxonomy" id="426638"/>
    <lineage>
        <taxon>Eukaryota</taxon>
        <taxon>Sar</taxon>
        <taxon>Stramenopiles</taxon>
        <taxon>Ochrophyta</taxon>
        <taxon>Bacillariophyta</taxon>
        <taxon>Coscinodiscophyceae</taxon>
        <taxon>Chaetocerotophycidae</taxon>
        <taxon>Chaetocerotales</taxon>
        <taxon>Chaetocerotaceae</taxon>
        <taxon>Chaetoceros</taxon>
    </lineage>
</organism>
<dbReference type="AlphaFoldDB" id="A0AAD3HFU3"/>
<sequence>MIIVQKAALKYVPLLAQEGVKYNVGGEHARGGLLKLAPRDARGRNINVEPIHSNQQRYEEELIALKILCMIPGNDSIKVQVLKELEQLKLLHKNDVLDQYLLDCATKYTGCRERFHYLASLDPDALLAFDARITRIIPPDVLEIILESGFQYFPKIGGLLFLPTREEYVTVLDYIIQTLGQENILNMLHRIFTPACNYPILHHVLTKAPQYKMIFTQKFPWAYKLKDHENRSLHQAVLAAGPKAMNNSEFLFATLSDNQIRTKDPITTLYPFAAMAAGEDADLERSYYLLRRHPSVLDAWSRVAVPVVVGEESRSTNRSSDSDNISNRQKRKRNTTDIISNDEIEYSERRDENTEEDS</sequence>
<evidence type="ECO:0000256" key="1">
    <source>
        <dbReference type="SAM" id="MobiDB-lite"/>
    </source>
</evidence>
<name>A0AAD3HFU3_9STRA</name>
<accession>A0AAD3HFU3</accession>
<dbReference type="EMBL" id="BLLK01000074">
    <property type="protein sequence ID" value="GFH61594.1"/>
    <property type="molecule type" value="Genomic_DNA"/>
</dbReference>
<reference evidence="2 3" key="1">
    <citation type="journal article" date="2021" name="Sci. Rep.">
        <title>The genome of the diatom Chaetoceros tenuissimus carries an ancient integrated fragment of an extant virus.</title>
        <authorList>
            <person name="Hongo Y."/>
            <person name="Kimura K."/>
            <person name="Takaki Y."/>
            <person name="Yoshida Y."/>
            <person name="Baba S."/>
            <person name="Kobayashi G."/>
            <person name="Nagasaki K."/>
            <person name="Hano T."/>
            <person name="Tomaru Y."/>
        </authorList>
    </citation>
    <scope>NUCLEOTIDE SEQUENCE [LARGE SCALE GENOMIC DNA]</scope>
    <source>
        <strain evidence="2 3">NIES-3715</strain>
    </source>
</reference>
<feature type="compositionally biased region" description="Low complexity" evidence="1">
    <location>
        <begin position="316"/>
        <end position="327"/>
    </location>
</feature>
<evidence type="ECO:0000313" key="2">
    <source>
        <dbReference type="EMBL" id="GFH61594.1"/>
    </source>
</evidence>